<reference evidence="1 2" key="1">
    <citation type="submission" date="2019-01" db="EMBL/GenBank/DDBJ databases">
        <title>A draft genome assembly of the solar-powered sea slug Elysia chlorotica.</title>
        <authorList>
            <person name="Cai H."/>
            <person name="Li Q."/>
            <person name="Fang X."/>
            <person name="Li J."/>
            <person name="Curtis N.E."/>
            <person name="Altenburger A."/>
            <person name="Shibata T."/>
            <person name="Feng M."/>
            <person name="Maeda T."/>
            <person name="Schwartz J.A."/>
            <person name="Shigenobu S."/>
            <person name="Lundholm N."/>
            <person name="Nishiyama T."/>
            <person name="Yang H."/>
            <person name="Hasebe M."/>
            <person name="Li S."/>
            <person name="Pierce S.K."/>
            <person name="Wang J."/>
        </authorList>
    </citation>
    <scope>NUCLEOTIDE SEQUENCE [LARGE SCALE GENOMIC DNA]</scope>
    <source>
        <strain evidence="1">EC2010</strain>
        <tissue evidence="1">Whole organism of an adult</tissue>
    </source>
</reference>
<evidence type="ECO:0000313" key="2">
    <source>
        <dbReference type="Proteomes" id="UP000271974"/>
    </source>
</evidence>
<feature type="non-terminal residue" evidence="1">
    <location>
        <position position="1"/>
    </location>
</feature>
<dbReference type="AlphaFoldDB" id="A0A433THK7"/>
<protein>
    <submittedName>
        <fullName evidence="1">Uncharacterized protein</fullName>
    </submittedName>
</protein>
<sequence>HQLNVIALNNEFVLHTRWLKGDTLQHVDMSCEFFPEEVLDLNMGTVLMHNNVDGKMGIHCSHFWNAYQSDTLDHVFNVRANSPDCGQFFVFAKPFLNL</sequence>
<gene>
    <name evidence="1" type="ORF">EGW08_011154</name>
</gene>
<keyword evidence="2" id="KW-1185">Reference proteome</keyword>
<dbReference type="EMBL" id="RQTK01000356">
    <property type="protein sequence ID" value="RUS81068.1"/>
    <property type="molecule type" value="Genomic_DNA"/>
</dbReference>
<organism evidence="1 2">
    <name type="scientific">Elysia chlorotica</name>
    <name type="common">Eastern emerald elysia</name>
    <name type="synonym">Sea slug</name>
    <dbReference type="NCBI Taxonomy" id="188477"/>
    <lineage>
        <taxon>Eukaryota</taxon>
        <taxon>Metazoa</taxon>
        <taxon>Spiralia</taxon>
        <taxon>Lophotrochozoa</taxon>
        <taxon>Mollusca</taxon>
        <taxon>Gastropoda</taxon>
        <taxon>Heterobranchia</taxon>
        <taxon>Euthyneura</taxon>
        <taxon>Panpulmonata</taxon>
        <taxon>Sacoglossa</taxon>
        <taxon>Placobranchoidea</taxon>
        <taxon>Plakobranchidae</taxon>
        <taxon>Elysia</taxon>
    </lineage>
</organism>
<dbReference type="Proteomes" id="UP000271974">
    <property type="component" value="Unassembled WGS sequence"/>
</dbReference>
<proteinExistence type="predicted"/>
<comment type="caution">
    <text evidence="1">The sequence shown here is derived from an EMBL/GenBank/DDBJ whole genome shotgun (WGS) entry which is preliminary data.</text>
</comment>
<accession>A0A433THK7</accession>
<name>A0A433THK7_ELYCH</name>
<evidence type="ECO:0000313" key="1">
    <source>
        <dbReference type="EMBL" id="RUS81068.1"/>
    </source>
</evidence>